<dbReference type="Proteomes" id="UP001342826">
    <property type="component" value="Unassembled WGS sequence"/>
</dbReference>
<gene>
    <name evidence="1" type="ORF">P9271_05030</name>
</gene>
<keyword evidence="2" id="KW-1185">Reference proteome</keyword>
<evidence type="ECO:0000313" key="1">
    <source>
        <dbReference type="EMBL" id="MED4400692.1"/>
    </source>
</evidence>
<reference evidence="1 2" key="1">
    <citation type="submission" date="2023-03" db="EMBL/GenBank/DDBJ databases">
        <title>Bacillus Genome Sequencing.</title>
        <authorList>
            <person name="Dunlap C."/>
        </authorList>
    </citation>
    <scope>NUCLEOTIDE SEQUENCE [LARGE SCALE GENOMIC DNA]</scope>
    <source>
        <strain evidence="1 2">NRS-1717</strain>
    </source>
</reference>
<evidence type="ECO:0000313" key="2">
    <source>
        <dbReference type="Proteomes" id="UP001342826"/>
    </source>
</evidence>
<name>A0ABU6NU74_9BACI</name>
<proteinExistence type="predicted"/>
<dbReference type="EMBL" id="JARTFS010000005">
    <property type="protein sequence ID" value="MED4400692.1"/>
    <property type="molecule type" value="Genomic_DNA"/>
</dbReference>
<protein>
    <submittedName>
        <fullName evidence="1">YpiF family protein</fullName>
    </submittedName>
</protein>
<dbReference type="Pfam" id="PF10673">
    <property type="entry name" value="DUF2487"/>
    <property type="match status" value="1"/>
</dbReference>
<organism evidence="1 2">
    <name type="scientific">Metabacillus fastidiosus</name>
    <dbReference type="NCBI Taxonomy" id="1458"/>
    <lineage>
        <taxon>Bacteria</taxon>
        <taxon>Bacillati</taxon>
        <taxon>Bacillota</taxon>
        <taxon>Bacilli</taxon>
        <taxon>Bacillales</taxon>
        <taxon>Bacillaceae</taxon>
        <taxon>Metabacillus</taxon>
    </lineage>
</organism>
<dbReference type="InterPro" id="IPR019615">
    <property type="entry name" value="DUF2487"/>
</dbReference>
<comment type="caution">
    <text evidence="1">The sequence shown here is derived from an EMBL/GenBank/DDBJ whole genome shotgun (WGS) entry which is preliminary data.</text>
</comment>
<accession>A0ABU6NU74</accession>
<sequence>MIKTTIIDKNCIYGQGVEILKWNSKDADVYSQSKEYVDTAVVPLIAISTGDQFKSIVSKGECTELIASELERQLKGRVFLFPPFSYIKNDNQVIESLKKWKNEIGETFHHVIFLTTEEEWKQRETEVKDDVICIPNIPLEHMDESLKKKLVQDQIEQILNILLQYWNKS</sequence>